<reference evidence="1 2" key="1">
    <citation type="journal article" date="2011" name="Stand. Genomic Sci.">
        <title>Non-contiguous finished genome sequence and contextual data of the filamentous soil bacterium Ktedonobacter racemifer type strain (SOSP1-21).</title>
        <authorList>
            <person name="Chang Y.J."/>
            <person name="Land M."/>
            <person name="Hauser L."/>
            <person name="Chertkov O."/>
            <person name="Del Rio T.G."/>
            <person name="Nolan M."/>
            <person name="Copeland A."/>
            <person name="Tice H."/>
            <person name="Cheng J.F."/>
            <person name="Lucas S."/>
            <person name="Han C."/>
            <person name="Goodwin L."/>
            <person name="Pitluck S."/>
            <person name="Ivanova N."/>
            <person name="Ovchinikova G."/>
            <person name="Pati A."/>
            <person name="Chen A."/>
            <person name="Palaniappan K."/>
            <person name="Mavromatis K."/>
            <person name="Liolios K."/>
            <person name="Brettin T."/>
            <person name="Fiebig A."/>
            <person name="Rohde M."/>
            <person name="Abt B."/>
            <person name="Goker M."/>
            <person name="Detter J.C."/>
            <person name="Woyke T."/>
            <person name="Bristow J."/>
            <person name="Eisen J.A."/>
            <person name="Markowitz V."/>
            <person name="Hugenholtz P."/>
            <person name="Kyrpides N.C."/>
            <person name="Klenk H.P."/>
            <person name="Lapidus A."/>
        </authorList>
    </citation>
    <scope>NUCLEOTIDE SEQUENCE [LARGE SCALE GENOMIC DNA]</scope>
    <source>
        <strain evidence="2">DSM 44963</strain>
    </source>
</reference>
<dbReference type="RefSeq" id="WP_007903970.1">
    <property type="nucleotide sequence ID" value="NZ_ADVG01000001.1"/>
</dbReference>
<name>D6TCP9_KTERA</name>
<organism evidence="1 2">
    <name type="scientific">Ktedonobacter racemifer DSM 44963</name>
    <dbReference type="NCBI Taxonomy" id="485913"/>
    <lineage>
        <taxon>Bacteria</taxon>
        <taxon>Bacillati</taxon>
        <taxon>Chloroflexota</taxon>
        <taxon>Ktedonobacteria</taxon>
        <taxon>Ktedonobacterales</taxon>
        <taxon>Ktedonobacteraceae</taxon>
        <taxon>Ktedonobacter</taxon>
    </lineage>
</organism>
<sequence length="92" mass="10088">MGNILETGKATLLVPGYAEQLALCIVGDAVILEPAHLPAFLREQCRGAQRVIAITVQHVEWQNGNWTDALVYERARAQMLAEARRAAQSCSL</sequence>
<evidence type="ECO:0000313" key="1">
    <source>
        <dbReference type="EMBL" id="EFH88163.1"/>
    </source>
</evidence>
<dbReference type="InParanoid" id="D6TCP9"/>
<dbReference type="EMBL" id="ADVG01000001">
    <property type="protein sequence ID" value="EFH88163.1"/>
    <property type="molecule type" value="Genomic_DNA"/>
</dbReference>
<dbReference type="Proteomes" id="UP000004508">
    <property type="component" value="Unassembled WGS sequence"/>
</dbReference>
<dbReference type="AlphaFoldDB" id="D6TCP9"/>
<protein>
    <submittedName>
        <fullName evidence="1">Uncharacterized protein</fullName>
    </submittedName>
</protein>
<gene>
    <name evidence="1" type="ORF">Krac_9569</name>
</gene>
<comment type="caution">
    <text evidence="1">The sequence shown here is derived from an EMBL/GenBank/DDBJ whole genome shotgun (WGS) entry which is preliminary data.</text>
</comment>
<evidence type="ECO:0000313" key="2">
    <source>
        <dbReference type="Proteomes" id="UP000004508"/>
    </source>
</evidence>
<proteinExistence type="predicted"/>
<accession>D6TCP9</accession>
<keyword evidence="2" id="KW-1185">Reference proteome</keyword>